<feature type="chain" id="PRO_5012588159" description="Secreted protein" evidence="1">
    <location>
        <begin position="16"/>
        <end position="187"/>
    </location>
</feature>
<proteinExistence type="predicted"/>
<evidence type="ECO:0000313" key="2">
    <source>
        <dbReference type="EMBL" id="JAR93571.1"/>
    </source>
</evidence>
<feature type="signal peptide" evidence="1">
    <location>
        <begin position="1"/>
        <end position="15"/>
    </location>
</feature>
<protein>
    <recommendedName>
        <fullName evidence="3">Secreted protein</fullName>
    </recommendedName>
</protein>
<sequence length="187" mass="21244">MWMPFWVLTRTRSMALVPFGTWFHVEVTLPRSCTASWCRRRARGCGCGPTWLLTSLLNTTMLATPERSAFFWRPMRAGSWSEAIRGPGTTGLFMEPTATTTAWTLCTRCLWGVGRTWFVAWWWGPSPTWTCSPSCACCCACLCCPPTAPWTTLCLCCASLGPRETGRLSRLCSWWRWGCCRQRRCSL</sequence>
<reference evidence="2" key="1">
    <citation type="journal article" date="2018" name="PLoS Negl. Trop. Dis.">
        <title>Sialome diversity of ticks revealed by RNAseq of single tick salivary glands.</title>
        <authorList>
            <person name="Perner J."/>
            <person name="Kropackova S."/>
            <person name="Kopacek P."/>
            <person name="Ribeiro J.M."/>
        </authorList>
    </citation>
    <scope>NUCLEOTIDE SEQUENCE</scope>
    <source>
        <strain evidence="2">Siblings of single egg batch collected in Ceske Budejovice</strain>
        <tissue evidence="2">Salivary glands</tissue>
    </source>
</reference>
<name>A0A147BS58_IXORI</name>
<dbReference type="AlphaFoldDB" id="A0A147BS58"/>
<accession>A0A147BS58</accession>
<dbReference type="EMBL" id="GEGO01001833">
    <property type="protein sequence ID" value="JAR93571.1"/>
    <property type="molecule type" value="Transcribed_RNA"/>
</dbReference>
<evidence type="ECO:0008006" key="3">
    <source>
        <dbReference type="Google" id="ProtNLM"/>
    </source>
</evidence>
<organism evidence="2">
    <name type="scientific">Ixodes ricinus</name>
    <name type="common">Common tick</name>
    <name type="synonym">Acarus ricinus</name>
    <dbReference type="NCBI Taxonomy" id="34613"/>
    <lineage>
        <taxon>Eukaryota</taxon>
        <taxon>Metazoa</taxon>
        <taxon>Ecdysozoa</taxon>
        <taxon>Arthropoda</taxon>
        <taxon>Chelicerata</taxon>
        <taxon>Arachnida</taxon>
        <taxon>Acari</taxon>
        <taxon>Parasitiformes</taxon>
        <taxon>Ixodida</taxon>
        <taxon>Ixodoidea</taxon>
        <taxon>Ixodidae</taxon>
        <taxon>Ixodinae</taxon>
        <taxon>Ixodes</taxon>
    </lineage>
</organism>
<keyword evidence="1" id="KW-0732">Signal</keyword>
<evidence type="ECO:0000256" key="1">
    <source>
        <dbReference type="SAM" id="SignalP"/>
    </source>
</evidence>